<organism evidence="2 3">
    <name type="scientific">Mucor plumbeus</name>
    <dbReference type="NCBI Taxonomy" id="97098"/>
    <lineage>
        <taxon>Eukaryota</taxon>
        <taxon>Fungi</taxon>
        <taxon>Fungi incertae sedis</taxon>
        <taxon>Mucoromycota</taxon>
        <taxon>Mucoromycotina</taxon>
        <taxon>Mucoromycetes</taxon>
        <taxon>Mucorales</taxon>
        <taxon>Mucorineae</taxon>
        <taxon>Mucoraceae</taxon>
        <taxon>Mucor</taxon>
    </lineage>
</organism>
<sequence>MNHSNTLSEENFGTVAECSGTLVHIDNENSHAMRELLDNNTPLYPSIKYENLMPSQADFTSDPPTKASFYASFCQDIKNKLEKQIEEKRPAIEATPVYKQGKQFYDCIYNRYLKSPDTLLQHDIFQAKKEAGLFKFIAWHPHQEILATAHEDNQVYIYEKKDTAWTCLVLSHSKMEQITSLEWKSKASGTLAVACKDGVCVWTLEKTTAEKQPRYHPSASMRYLTHPGQEYISSLAWDPTPGSHLLAAVSAVSNTLVIHDLLLNRTIPLKRYGNGNILLRWSPNGKWLFEGGSAGTSRMWDTGNWTSKQIKNPPGLWIQAACWSPDNRTLLYSMCGKSDIHALFLSGDMVKSGFIDVKLCSPSLTTLTTESGIKTEVGGVIRDMSIDKRNGQRLAIVFEDSNLIALYTVKQVSPLNLIEEHMLLEIGYIRGSTISSDENGTLRVSALKENIKPLNLSFSSTFKDGALLAITWDTGLITFVPHIFLTDEAIRKRFM</sequence>
<dbReference type="InterPro" id="IPR045139">
    <property type="entry name" value="Aladin"/>
</dbReference>
<proteinExistence type="predicted"/>
<dbReference type="GO" id="GO:0006913">
    <property type="term" value="P:nucleocytoplasmic transport"/>
    <property type="evidence" value="ECO:0007669"/>
    <property type="project" value="TreeGrafter"/>
</dbReference>
<protein>
    <recommendedName>
        <fullName evidence="1">Aladin seven-bladed propeller domain-containing protein</fullName>
    </recommendedName>
</protein>
<dbReference type="Gene3D" id="2.130.10.10">
    <property type="entry name" value="YVTN repeat-like/Quinoprotein amine dehydrogenase"/>
    <property type="match status" value="2"/>
</dbReference>
<dbReference type="Pfam" id="PF25460">
    <property type="entry name" value="Beta-prop_Aladin"/>
    <property type="match status" value="1"/>
</dbReference>
<dbReference type="EMBL" id="JAEPRC010000536">
    <property type="protein sequence ID" value="KAG2195267.1"/>
    <property type="molecule type" value="Genomic_DNA"/>
</dbReference>
<comment type="caution">
    <text evidence="2">The sequence shown here is derived from an EMBL/GenBank/DDBJ whole genome shotgun (WGS) entry which is preliminary data.</text>
</comment>
<dbReference type="PANTHER" id="PTHR14494">
    <property type="entry name" value="ALADIN/ADRACALIN/AAAS"/>
    <property type="match status" value="1"/>
</dbReference>
<dbReference type="Proteomes" id="UP000650833">
    <property type="component" value="Unassembled WGS sequence"/>
</dbReference>
<evidence type="ECO:0000259" key="1">
    <source>
        <dbReference type="Pfam" id="PF25460"/>
    </source>
</evidence>
<dbReference type="SUPFAM" id="SSF50978">
    <property type="entry name" value="WD40 repeat-like"/>
    <property type="match status" value="1"/>
</dbReference>
<dbReference type="InterPro" id="IPR057403">
    <property type="entry name" value="Beta-prop_Aladin"/>
</dbReference>
<dbReference type="InterPro" id="IPR001680">
    <property type="entry name" value="WD40_rpt"/>
</dbReference>
<gene>
    <name evidence="2" type="ORF">INT46_001998</name>
</gene>
<dbReference type="PANTHER" id="PTHR14494:SF0">
    <property type="entry name" value="ALADIN"/>
    <property type="match status" value="1"/>
</dbReference>
<dbReference type="InterPro" id="IPR015943">
    <property type="entry name" value="WD40/YVTN_repeat-like_dom_sf"/>
</dbReference>
<dbReference type="AlphaFoldDB" id="A0A8H7QMX7"/>
<evidence type="ECO:0000313" key="3">
    <source>
        <dbReference type="Proteomes" id="UP000650833"/>
    </source>
</evidence>
<feature type="domain" description="Aladin seven-bladed propeller" evidence="1">
    <location>
        <begin position="132"/>
        <end position="482"/>
    </location>
</feature>
<keyword evidence="3" id="KW-1185">Reference proteome</keyword>
<dbReference type="OrthoDB" id="10251741at2759"/>
<name>A0A8H7QMX7_9FUNG</name>
<accession>A0A8H7QMX7</accession>
<reference evidence="2" key="1">
    <citation type="submission" date="2020-12" db="EMBL/GenBank/DDBJ databases">
        <title>Metabolic potential, ecology and presence of endohyphal bacteria is reflected in genomic diversity of Mucoromycotina.</title>
        <authorList>
            <person name="Muszewska A."/>
            <person name="Okrasinska A."/>
            <person name="Steczkiewicz K."/>
            <person name="Drgas O."/>
            <person name="Orlowska M."/>
            <person name="Perlinska-Lenart U."/>
            <person name="Aleksandrzak-Piekarczyk T."/>
            <person name="Szatraj K."/>
            <person name="Zielenkiewicz U."/>
            <person name="Pilsyk S."/>
            <person name="Malc E."/>
            <person name="Mieczkowski P."/>
            <person name="Kruszewska J.S."/>
            <person name="Biernat P."/>
            <person name="Pawlowska J."/>
        </authorList>
    </citation>
    <scope>NUCLEOTIDE SEQUENCE</scope>
    <source>
        <strain evidence="2">CBS 226.32</strain>
    </source>
</reference>
<dbReference type="GO" id="GO:0005643">
    <property type="term" value="C:nuclear pore"/>
    <property type="evidence" value="ECO:0007669"/>
    <property type="project" value="TreeGrafter"/>
</dbReference>
<dbReference type="InterPro" id="IPR036322">
    <property type="entry name" value="WD40_repeat_dom_sf"/>
</dbReference>
<evidence type="ECO:0000313" key="2">
    <source>
        <dbReference type="EMBL" id="KAG2195267.1"/>
    </source>
</evidence>
<dbReference type="SMART" id="SM00320">
    <property type="entry name" value="WD40"/>
    <property type="match status" value="4"/>
</dbReference>